<dbReference type="GO" id="GO:0070290">
    <property type="term" value="F:N-acylphosphatidylethanolamine-specific phospholipase D activity"/>
    <property type="evidence" value="ECO:0007669"/>
    <property type="project" value="InterPro"/>
</dbReference>
<evidence type="ECO:0000259" key="1">
    <source>
        <dbReference type="Pfam" id="PF12706"/>
    </source>
</evidence>
<evidence type="ECO:0000313" key="2">
    <source>
        <dbReference type="EMBL" id="GIN62253.1"/>
    </source>
</evidence>
<reference evidence="2" key="1">
    <citation type="submission" date="2021-03" db="EMBL/GenBank/DDBJ databases">
        <title>Antimicrobial resistance genes in bacteria isolated from Japanese honey, and their potential for conferring macrolide and lincosamide resistance in the American foulbrood pathogen Paenibacillus larvae.</title>
        <authorList>
            <person name="Okamoto M."/>
            <person name="Kumagai M."/>
            <person name="Kanamori H."/>
            <person name="Takamatsu D."/>
        </authorList>
    </citation>
    <scope>NUCLEOTIDE SEQUENCE</scope>
    <source>
        <strain evidence="2">J27TS8</strain>
    </source>
</reference>
<keyword evidence="3" id="KW-1185">Reference proteome</keyword>
<dbReference type="PANTHER" id="PTHR15032:SF4">
    <property type="entry name" value="N-ACYL-PHOSPHATIDYLETHANOLAMINE-HYDROLYZING PHOSPHOLIPASE D"/>
    <property type="match status" value="1"/>
</dbReference>
<accession>A0A920BTS4</accession>
<dbReference type="InterPro" id="IPR024884">
    <property type="entry name" value="NAPE-PLD"/>
</dbReference>
<dbReference type="SUPFAM" id="SSF56281">
    <property type="entry name" value="Metallo-hydrolase/oxidoreductase"/>
    <property type="match status" value="1"/>
</dbReference>
<feature type="domain" description="Metallo-beta-lactamase" evidence="1">
    <location>
        <begin position="110"/>
        <end position="305"/>
    </location>
</feature>
<dbReference type="InterPro" id="IPR036866">
    <property type="entry name" value="RibonucZ/Hydroxyglut_hydro"/>
</dbReference>
<comment type="caution">
    <text evidence="2">The sequence shown here is derived from an EMBL/GenBank/DDBJ whole genome shotgun (WGS) entry which is preliminary data.</text>
</comment>
<sequence length="357" mass="41182">MGKEGKKCNYSAKNGIFMLYSPLYLFKLMKQESISMKKFENQITTTMNMGLKSMLSMLKDAVIGKENRKPAVPIQVEEFKADEMISHAAAPRITWFGHSAFYLEIEGKKLLFDPMFSLRPSPLPWVGTKRYTGSLLRKLDDFPMLDAVIISHDHYDHLDYPSIVRLKDKTARFIVPLGVRKRLIKWGISAEKITEHSWWEELQYHNLMLACTPSRHFSGRGLHDRNATLWCSWVIKGPEWRIFYSGDSGYGPHFKEIGEKYGPFHLTIMECGQYDERWAAIHMKPEETVQAHLDLQGETLLPVHWAGFTLAYHEWTDPVERAIAAALKNEVKIITPKIGETVAVTAENVPTQPWWRI</sequence>
<dbReference type="Pfam" id="PF12706">
    <property type="entry name" value="Lactamase_B_2"/>
    <property type="match status" value="1"/>
</dbReference>
<dbReference type="InterPro" id="IPR001279">
    <property type="entry name" value="Metallo-B-lactamas"/>
</dbReference>
<dbReference type="GO" id="GO:0005737">
    <property type="term" value="C:cytoplasm"/>
    <property type="evidence" value="ECO:0007669"/>
    <property type="project" value="TreeGrafter"/>
</dbReference>
<name>A0A920BTS4_9BACI</name>
<dbReference type="EMBL" id="BORC01000003">
    <property type="protein sequence ID" value="GIN62253.1"/>
    <property type="molecule type" value="Genomic_DNA"/>
</dbReference>
<dbReference type="PANTHER" id="PTHR15032">
    <property type="entry name" value="N-ACYL-PHOSPHATIDYLETHANOLAMINE-HYDROLYZING PHOSPHOLIPASE D"/>
    <property type="match status" value="1"/>
</dbReference>
<dbReference type="Proteomes" id="UP000682111">
    <property type="component" value="Unassembled WGS sequence"/>
</dbReference>
<evidence type="ECO:0000313" key="3">
    <source>
        <dbReference type="Proteomes" id="UP000682111"/>
    </source>
</evidence>
<protein>
    <submittedName>
        <fullName evidence="2">Membrane protein</fullName>
    </submittedName>
</protein>
<gene>
    <name evidence="2" type="ORF">J27TS8_22460</name>
</gene>
<organism evidence="2 3">
    <name type="scientific">Robertmurraya siralis</name>
    <dbReference type="NCBI Taxonomy" id="77777"/>
    <lineage>
        <taxon>Bacteria</taxon>
        <taxon>Bacillati</taxon>
        <taxon>Bacillota</taxon>
        <taxon>Bacilli</taxon>
        <taxon>Bacillales</taxon>
        <taxon>Bacillaceae</taxon>
        <taxon>Robertmurraya</taxon>
    </lineage>
</organism>
<dbReference type="PIRSF" id="PIRSF038896">
    <property type="entry name" value="NAPE-PLD"/>
    <property type="match status" value="1"/>
</dbReference>
<proteinExistence type="predicted"/>
<dbReference type="GO" id="GO:0008270">
    <property type="term" value="F:zinc ion binding"/>
    <property type="evidence" value="ECO:0007669"/>
    <property type="project" value="InterPro"/>
</dbReference>
<dbReference type="AlphaFoldDB" id="A0A920BTS4"/>
<dbReference type="Gene3D" id="3.60.15.10">
    <property type="entry name" value="Ribonuclease Z/Hydroxyacylglutathione hydrolase-like"/>
    <property type="match status" value="1"/>
</dbReference>